<evidence type="ECO:0000259" key="1">
    <source>
        <dbReference type="PROSITE" id="PS51729"/>
    </source>
</evidence>
<sequence length="97" mass="10748">MTEPVINQVAERNRFTLSIGDEVIGKALYTDADGRRTFVHTEVDPAHEGHGYASLLISTAVAETRDQNLRIVGQCPMVAHWLGKHPEYDEFVDPVGS</sequence>
<dbReference type="RefSeq" id="WP_184236830.1">
    <property type="nucleotide sequence ID" value="NZ_JACHMJ010000001.1"/>
</dbReference>
<organism evidence="2 3">
    <name type="scientific">Conyzicola lurida</name>
    <dbReference type="NCBI Taxonomy" id="1172621"/>
    <lineage>
        <taxon>Bacteria</taxon>
        <taxon>Bacillati</taxon>
        <taxon>Actinomycetota</taxon>
        <taxon>Actinomycetes</taxon>
        <taxon>Micrococcales</taxon>
        <taxon>Microbacteriaceae</taxon>
        <taxon>Conyzicola</taxon>
    </lineage>
</organism>
<dbReference type="AlphaFoldDB" id="A0A841AKC5"/>
<evidence type="ECO:0000313" key="3">
    <source>
        <dbReference type="Proteomes" id="UP000536685"/>
    </source>
</evidence>
<keyword evidence="3" id="KW-1185">Reference proteome</keyword>
<dbReference type="CDD" id="cd04301">
    <property type="entry name" value="NAT_SF"/>
    <property type="match status" value="1"/>
</dbReference>
<name>A0A841AKC5_9MICO</name>
<gene>
    <name evidence="2" type="ORF">HD599_002000</name>
</gene>
<dbReference type="PANTHER" id="PTHR31435:SF10">
    <property type="entry name" value="BSR4717 PROTEIN"/>
    <property type="match status" value="1"/>
</dbReference>
<reference evidence="2 3" key="1">
    <citation type="submission" date="2020-08" db="EMBL/GenBank/DDBJ databases">
        <title>Sequencing the genomes of 1000 actinobacteria strains.</title>
        <authorList>
            <person name="Klenk H.-P."/>
        </authorList>
    </citation>
    <scope>NUCLEOTIDE SEQUENCE [LARGE SCALE GENOMIC DNA]</scope>
    <source>
        <strain evidence="2 3">DSM 105784</strain>
    </source>
</reference>
<dbReference type="InterPro" id="IPR045057">
    <property type="entry name" value="Gcn5-rel_NAT"/>
</dbReference>
<dbReference type="Gene3D" id="3.40.630.30">
    <property type="match status" value="1"/>
</dbReference>
<dbReference type="Pfam" id="PF14542">
    <property type="entry name" value="Acetyltransf_CG"/>
    <property type="match status" value="1"/>
</dbReference>
<dbReference type="PROSITE" id="PS51729">
    <property type="entry name" value="GNAT_YJDJ"/>
    <property type="match status" value="1"/>
</dbReference>
<dbReference type="Proteomes" id="UP000536685">
    <property type="component" value="Unassembled WGS sequence"/>
</dbReference>
<keyword evidence="2" id="KW-0808">Transferase</keyword>
<dbReference type="EMBL" id="JACHMJ010000001">
    <property type="protein sequence ID" value="MBB5843677.1"/>
    <property type="molecule type" value="Genomic_DNA"/>
</dbReference>
<comment type="caution">
    <text evidence="2">The sequence shown here is derived from an EMBL/GenBank/DDBJ whole genome shotgun (WGS) entry which is preliminary data.</text>
</comment>
<proteinExistence type="predicted"/>
<feature type="domain" description="N-acetyltransferase" evidence="1">
    <location>
        <begin position="7"/>
        <end position="93"/>
    </location>
</feature>
<protein>
    <submittedName>
        <fullName evidence="2">Putative GNAT family acetyltransferase</fullName>
    </submittedName>
</protein>
<dbReference type="InterPro" id="IPR031165">
    <property type="entry name" value="GNAT_YJDJ"/>
</dbReference>
<dbReference type="SUPFAM" id="SSF55729">
    <property type="entry name" value="Acyl-CoA N-acyltransferases (Nat)"/>
    <property type="match status" value="1"/>
</dbReference>
<dbReference type="InterPro" id="IPR016181">
    <property type="entry name" value="Acyl_CoA_acyltransferase"/>
</dbReference>
<dbReference type="GO" id="GO:0016740">
    <property type="term" value="F:transferase activity"/>
    <property type="evidence" value="ECO:0007669"/>
    <property type="project" value="UniProtKB-KW"/>
</dbReference>
<dbReference type="PANTHER" id="PTHR31435">
    <property type="entry name" value="PROTEIN NATD1"/>
    <property type="match status" value="1"/>
</dbReference>
<evidence type="ECO:0000313" key="2">
    <source>
        <dbReference type="EMBL" id="MBB5843677.1"/>
    </source>
</evidence>
<accession>A0A841AKC5</accession>